<keyword evidence="5" id="KW-0807">Transducer</keyword>
<keyword evidence="3" id="KW-1133">Transmembrane helix</keyword>
<dbReference type="GO" id="GO:0007165">
    <property type="term" value="P:signal transduction"/>
    <property type="evidence" value="ECO:0007669"/>
    <property type="project" value="UniProtKB-KW"/>
</dbReference>
<proteinExistence type="inferred from homology"/>
<comment type="subcellular location">
    <subcellularLocation>
        <location evidence="1">Membrane</location>
        <topology evidence="1">Multi-pass membrane protein</topology>
    </subcellularLocation>
</comment>
<dbReference type="CDD" id="cd06225">
    <property type="entry name" value="HAMP"/>
    <property type="match status" value="1"/>
</dbReference>
<dbReference type="GO" id="GO:0004888">
    <property type="term" value="F:transmembrane signaling receptor activity"/>
    <property type="evidence" value="ECO:0007669"/>
    <property type="project" value="InterPro"/>
</dbReference>
<evidence type="ECO:0000313" key="8">
    <source>
        <dbReference type="Proteomes" id="UP000501237"/>
    </source>
</evidence>
<dbReference type="InterPro" id="IPR004090">
    <property type="entry name" value="Chemotax_Me-accpt_rcpt"/>
</dbReference>
<dbReference type="SUPFAM" id="SSF58104">
    <property type="entry name" value="Methyl-accepting chemotaxis protein (MCP) signaling domain"/>
    <property type="match status" value="1"/>
</dbReference>
<dbReference type="Proteomes" id="UP000501237">
    <property type="component" value="Chromosome"/>
</dbReference>
<dbReference type="KEGG" id="poj:PtoMrB4_41890"/>
<dbReference type="Pfam" id="PF00672">
    <property type="entry name" value="HAMP"/>
    <property type="match status" value="1"/>
</dbReference>
<dbReference type="GeneID" id="57399406"/>
<evidence type="ECO:0000256" key="2">
    <source>
        <dbReference type="ARBA" id="ARBA00022692"/>
    </source>
</evidence>
<dbReference type="PROSITE" id="PS50111">
    <property type="entry name" value="CHEMOTAXIS_TRANSDUC_2"/>
    <property type="match status" value="1"/>
</dbReference>
<reference evidence="7 8" key="1">
    <citation type="journal article" date="2020" name="Microbiol. Resour. Announc.">
        <title>Complete genome sequence of Pseudomonas otitidis strain MrB4, isolated from Lake Biwa in Japan.</title>
        <authorList>
            <person name="Miyazaki K."/>
            <person name="Hase E."/>
            <person name="Maruya T."/>
        </authorList>
    </citation>
    <scope>NUCLEOTIDE SEQUENCE [LARGE SCALE GENOMIC DNA]</scope>
    <source>
        <strain evidence="7 8">MrB4</strain>
    </source>
</reference>
<dbReference type="Gene3D" id="1.10.287.950">
    <property type="entry name" value="Methyl-accepting chemotaxis protein"/>
    <property type="match status" value="1"/>
</dbReference>
<evidence type="ECO:0000256" key="6">
    <source>
        <dbReference type="ARBA" id="ARBA00029447"/>
    </source>
</evidence>
<gene>
    <name evidence="7" type="ORF">PtoMrB4_41890</name>
</gene>
<protein>
    <submittedName>
        <fullName evidence="7">Chemotaxis transducer</fullName>
    </submittedName>
</protein>
<dbReference type="GO" id="GO:0006935">
    <property type="term" value="P:chemotaxis"/>
    <property type="evidence" value="ECO:0007669"/>
    <property type="project" value="InterPro"/>
</dbReference>
<organism evidence="7 8">
    <name type="scientific">Metapseudomonas otitidis</name>
    <dbReference type="NCBI Taxonomy" id="319939"/>
    <lineage>
        <taxon>Bacteria</taxon>
        <taxon>Pseudomonadati</taxon>
        <taxon>Pseudomonadota</taxon>
        <taxon>Gammaproteobacteria</taxon>
        <taxon>Pseudomonadales</taxon>
        <taxon>Pseudomonadaceae</taxon>
        <taxon>Metapseudomonas</taxon>
    </lineage>
</organism>
<sequence>MNIRQKLVASGVISVLAAALLGGIGLLGQNRLADALAENQLSVTALRNHMEGDMMHDALRADVLAAFVAAPGDNAAASQVRNDFSEHSQWFRKVMDENAKLPLSPELSQSIRDLRPLIDTYIAAAGKLVDDALRDPQASRAQLSDFQRIFSELEERNEKLSTLIETRADEARQTASDAVHSAAWWLLGGLVLVCVVLCLATAQLMSAIMRPLKKTIDVARAIAQGNLRNSIQVESRDEAGQLMEALAQMQNSLREMIASIRLESEELRGTATTLSDTSRGIVDGANQQAESAASMAAAMEQMITNIAQIADHARNAQGISAHSEGLASSGGQVILGVVDGMNRIAEAVNSSSNTITALGRSSEEIHSIIQVIKSIAEQTNLLALNAAIEAARAGEAGRGFAVVADEVRNLAARTAQSTQEITGMIARIRESTDQAVNSMQTGVTRVQDGVTLATQAGSSISEIREGAHKAAEVVDEISHTIGEQSKASSEVAQRVELIAHMSRSNTEAMHELAAAAQRLDQVAAAMQSSVSRFQV</sequence>
<dbReference type="InterPro" id="IPR003660">
    <property type="entry name" value="HAMP_dom"/>
</dbReference>
<evidence type="ECO:0000256" key="5">
    <source>
        <dbReference type="ARBA" id="ARBA00023224"/>
    </source>
</evidence>
<keyword evidence="2" id="KW-0812">Transmembrane</keyword>
<dbReference type="PRINTS" id="PR00260">
    <property type="entry name" value="CHEMTRNSDUCR"/>
</dbReference>
<dbReference type="PANTHER" id="PTHR32089">
    <property type="entry name" value="METHYL-ACCEPTING CHEMOTAXIS PROTEIN MCPB"/>
    <property type="match status" value="1"/>
</dbReference>
<name>A0A1I0UK55_9GAMM</name>
<evidence type="ECO:0000256" key="1">
    <source>
        <dbReference type="ARBA" id="ARBA00004141"/>
    </source>
</evidence>
<comment type="similarity">
    <text evidence="6">Belongs to the methyl-accepting chemotaxis (MCP) protein family.</text>
</comment>
<dbReference type="Pfam" id="PF00015">
    <property type="entry name" value="MCPsignal"/>
    <property type="match status" value="1"/>
</dbReference>
<dbReference type="SMART" id="SM00304">
    <property type="entry name" value="HAMP"/>
    <property type="match status" value="1"/>
</dbReference>
<accession>A0A1I0UK55</accession>
<dbReference type="EMBL" id="AP022642">
    <property type="protein sequence ID" value="BCA30212.1"/>
    <property type="molecule type" value="Genomic_DNA"/>
</dbReference>
<dbReference type="CDD" id="cd11386">
    <property type="entry name" value="MCP_signal"/>
    <property type="match status" value="1"/>
</dbReference>
<dbReference type="RefSeq" id="WP_074971850.1">
    <property type="nucleotide sequence ID" value="NZ_AP022642.1"/>
</dbReference>
<keyword evidence="4" id="KW-0472">Membrane</keyword>
<dbReference type="STRING" id="319939.SAMN05216263_11537"/>
<evidence type="ECO:0000256" key="4">
    <source>
        <dbReference type="ARBA" id="ARBA00023136"/>
    </source>
</evidence>
<dbReference type="AlphaFoldDB" id="A0A1I0UK55"/>
<evidence type="ECO:0000313" key="7">
    <source>
        <dbReference type="EMBL" id="BCA30212.1"/>
    </source>
</evidence>
<dbReference type="FunFam" id="1.10.287.950:FF:000001">
    <property type="entry name" value="Methyl-accepting chemotaxis sensory transducer"/>
    <property type="match status" value="1"/>
</dbReference>
<dbReference type="PANTHER" id="PTHR32089:SF119">
    <property type="entry name" value="METHYL-ACCEPTING CHEMOTAXIS PROTEIN CTPL"/>
    <property type="match status" value="1"/>
</dbReference>
<dbReference type="SMART" id="SM00283">
    <property type="entry name" value="MA"/>
    <property type="match status" value="1"/>
</dbReference>
<dbReference type="GO" id="GO:0016020">
    <property type="term" value="C:membrane"/>
    <property type="evidence" value="ECO:0007669"/>
    <property type="project" value="UniProtKB-SubCell"/>
</dbReference>
<evidence type="ECO:0000256" key="3">
    <source>
        <dbReference type="ARBA" id="ARBA00022989"/>
    </source>
</evidence>
<dbReference type="InterPro" id="IPR004089">
    <property type="entry name" value="MCPsignal_dom"/>
</dbReference>
<dbReference type="PROSITE" id="PS50885">
    <property type="entry name" value="HAMP"/>
    <property type="match status" value="1"/>
</dbReference>